<gene>
    <name evidence="4" type="ORF">KP509_18G049100</name>
</gene>
<dbReference type="PANTHER" id="PTHR47926">
    <property type="entry name" value="PENTATRICOPEPTIDE REPEAT-CONTAINING PROTEIN"/>
    <property type="match status" value="1"/>
</dbReference>
<evidence type="ECO:0000256" key="2">
    <source>
        <dbReference type="ARBA" id="ARBA00061659"/>
    </source>
</evidence>
<feature type="repeat" description="PPR" evidence="3">
    <location>
        <begin position="69"/>
        <end position="103"/>
    </location>
</feature>
<accession>A0A8T2SPH8</accession>
<dbReference type="GO" id="GO:0003723">
    <property type="term" value="F:RNA binding"/>
    <property type="evidence" value="ECO:0007669"/>
    <property type="project" value="InterPro"/>
</dbReference>
<feature type="repeat" description="PPR" evidence="3">
    <location>
        <begin position="368"/>
        <end position="403"/>
    </location>
</feature>
<dbReference type="EMBL" id="CM035423">
    <property type="protein sequence ID" value="KAH7365845.1"/>
    <property type="molecule type" value="Genomic_DNA"/>
</dbReference>
<dbReference type="Gene3D" id="1.25.40.10">
    <property type="entry name" value="Tetratricopeptide repeat domain"/>
    <property type="match status" value="6"/>
</dbReference>
<organism evidence="4 5">
    <name type="scientific">Ceratopteris richardii</name>
    <name type="common">Triangle waterfern</name>
    <dbReference type="NCBI Taxonomy" id="49495"/>
    <lineage>
        <taxon>Eukaryota</taxon>
        <taxon>Viridiplantae</taxon>
        <taxon>Streptophyta</taxon>
        <taxon>Embryophyta</taxon>
        <taxon>Tracheophyta</taxon>
        <taxon>Polypodiopsida</taxon>
        <taxon>Polypodiidae</taxon>
        <taxon>Polypodiales</taxon>
        <taxon>Pteridineae</taxon>
        <taxon>Pteridaceae</taxon>
        <taxon>Parkerioideae</taxon>
        <taxon>Ceratopteris</taxon>
    </lineage>
</organism>
<dbReference type="FunFam" id="1.25.40.10:FF:000031">
    <property type="entry name" value="Pentatricopeptide repeat-containing protein mitochondrial"/>
    <property type="match status" value="2"/>
</dbReference>
<feature type="repeat" description="PPR" evidence="3">
    <location>
        <begin position="267"/>
        <end position="301"/>
    </location>
</feature>
<dbReference type="Pfam" id="PF13041">
    <property type="entry name" value="PPR_2"/>
    <property type="match status" value="4"/>
</dbReference>
<keyword evidence="1" id="KW-0677">Repeat</keyword>
<evidence type="ECO:0000313" key="4">
    <source>
        <dbReference type="EMBL" id="KAH7365845.1"/>
    </source>
</evidence>
<proteinExistence type="inferred from homology"/>
<dbReference type="OrthoDB" id="1893323at2759"/>
<dbReference type="Pfam" id="PF01535">
    <property type="entry name" value="PPR"/>
    <property type="match status" value="6"/>
</dbReference>
<dbReference type="PROSITE" id="PS51375">
    <property type="entry name" value="PPR"/>
    <property type="match status" value="7"/>
</dbReference>
<name>A0A8T2SPH8_CERRI</name>
<dbReference type="FunFam" id="1.25.40.10:FF:000205">
    <property type="entry name" value="Pentatricopeptide repeat-containing protein, mitochondrial"/>
    <property type="match status" value="1"/>
</dbReference>
<dbReference type="Proteomes" id="UP000825935">
    <property type="component" value="Chromosome 18"/>
</dbReference>
<dbReference type="GO" id="GO:0048731">
    <property type="term" value="P:system development"/>
    <property type="evidence" value="ECO:0007669"/>
    <property type="project" value="UniProtKB-ARBA"/>
</dbReference>
<feature type="repeat" description="PPR" evidence="3">
    <location>
        <begin position="470"/>
        <end position="504"/>
    </location>
</feature>
<comment type="similarity">
    <text evidence="2">Belongs to the PPR family. PCMP-E subfamily.</text>
</comment>
<dbReference type="FunFam" id="1.25.40.10:FF:000073">
    <property type="entry name" value="Pentatricopeptide repeat-containing protein chloroplastic"/>
    <property type="match status" value="1"/>
</dbReference>
<feature type="repeat" description="PPR" evidence="3">
    <location>
        <begin position="672"/>
        <end position="706"/>
    </location>
</feature>
<sequence length="835" mass="92854">MRIQFTTLVNILEDSARKRDVVTGRSVLSLVTEDSLCLNAKLICLFVKMFASCGSMPDALDIFYFHEKSVYTWSCTILACANHGFCDKAMVLYHQMQLSCIRPNSHTFVAAIKACKDVVSLDQVYIDITKQGIEGHHFVGNSLVDMYARHGNLMRAREVFDKLEVRNAVSWSAIITGYTNSGQGWEAIKIFHQMWRDDATPDDIAFLCILRACASVGALTEGRFIHTEFFKFFDLDVIVGSTLIDMYGKCNRILEAHRVFDQLPVRNAVCWNALIASYACSNHNEEVLLLFNAMECAGFEPNAVTYTSVLISCTNTELLKQGMVIHESIIRGGFETDAIIGNRLVHMYVKCGCLICACKVFDNLSIRDAISWTVMIAGHAEWGEGKQALRFYDRMRQENGINPNPVTILSVIKACISMNDFELVKIAYSDCIEEGLESDVGFGVAMVDTFVKFASLRCAKRLFDSLSVRNVVSYSALISGYAEQSDSIEAFMLLCDMQREGIQPNEVTFVCLLKACVNMASLRYGMLLHAYILEQSIESILNVEATLVAMYSKCGSLIDALKIFDNSITKDVVIWSALIAGCSEHGHTEEALYLFQGMCKDGIKPNEVTLATVLKACAILASLENGKLVYEEIMKQRLQYDLFVGNTLVEMFAKCGDLESACHVFDQMHVHDVISWSTIIEGFANHGYSHLALQYFYAMQKHAIKPVAVTYISIFSACCNAGLIDESYLFLLSMKNEHGLIEQAEHYACLVDLLGRAGQLELAEVLVLNLPIQSDHVVWMTLLGSCARLGFVDLGTRTYNVLSNIGRGRATAAILLSNSYAVNLSADDTTIEAVL</sequence>
<keyword evidence="5" id="KW-1185">Reference proteome</keyword>
<reference evidence="4" key="1">
    <citation type="submission" date="2021-08" db="EMBL/GenBank/DDBJ databases">
        <title>WGS assembly of Ceratopteris richardii.</title>
        <authorList>
            <person name="Marchant D.B."/>
            <person name="Chen G."/>
            <person name="Jenkins J."/>
            <person name="Shu S."/>
            <person name="Leebens-Mack J."/>
            <person name="Grimwood J."/>
            <person name="Schmutz J."/>
            <person name="Soltis P."/>
            <person name="Soltis D."/>
            <person name="Chen Z.-H."/>
        </authorList>
    </citation>
    <scope>NUCLEOTIDE SEQUENCE</scope>
    <source>
        <strain evidence="4">Whitten #5841</strain>
        <tissue evidence="4">Leaf</tissue>
    </source>
</reference>
<dbReference type="InterPro" id="IPR011990">
    <property type="entry name" value="TPR-like_helical_dom_sf"/>
</dbReference>
<evidence type="ECO:0000256" key="1">
    <source>
        <dbReference type="ARBA" id="ARBA00022737"/>
    </source>
</evidence>
<comment type="caution">
    <text evidence="4">The sequence shown here is derived from an EMBL/GenBank/DDBJ whole genome shotgun (WGS) entry which is preliminary data.</text>
</comment>
<dbReference type="AlphaFoldDB" id="A0A8T2SPH8"/>
<dbReference type="GO" id="GO:0009451">
    <property type="term" value="P:RNA modification"/>
    <property type="evidence" value="ECO:0007669"/>
    <property type="project" value="InterPro"/>
</dbReference>
<feature type="repeat" description="PPR" evidence="3">
    <location>
        <begin position="167"/>
        <end position="201"/>
    </location>
</feature>
<dbReference type="FunFam" id="1.25.40.10:FF:000158">
    <property type="entry name" value="pentatricopeptide repeat-containing protein At2g33680"/>
    <property type="match status" value="1"/>
</dbReference>
<evidence type="ECO:0008006" key="6">
    <source>
        <dbReference type="Google" id="ProtNLM"/>
    </source>
</evidence>
<evidence type="ECO:0000256" key="3">
    <source>
        <dbReference type="PROSITE-ProRule" id="PRU00708"/>
    </source>
</evidence>
<feature type="repeat" description="PPR" evidence="3">
    <location>
        <begin position="571"/>
        <end position="605"/>
    </location>
</feature>
<dbReference type="GO" id="GO:0005739">
    <property type="term" value="C:mitochondrion"/>
    <property type="evidence" value="ECO:0007669"/>
    <property type="project" value="UniProtKB-ARBA"/>
</dbReference>
<evidence type="ECO:0000313" key="5">
    <source>
        <dbReference type="Proteomes" id="UP000825935"/>
    </source>
</evidence>
<dbReference type="InterPro" id="IPR002885">
    <property type="entry name" value="PPR_rpt"/>
</dbReference>
<dbReference type="OMA" id="NAMECAG"/>
<dbReference type="NCBIfam" id="TIGR00756">
    <property type="entry name" value="PPR"/>
    <property type="match status" value="5"/>
</dbReference>
<protein>
    <recommendedName>
        <fullName evidence="6">Pentatricopeptide repeat-containing protein</fullName>
    </recommendedName>
</protein>
<dbReference type="InterPro" id="IPR046960">
    <property type="entry name" value="PPR_At4g14850-like_plant"/>
</dbReference>